<dbReference type="PANTHER" id="PTHR34138:SF1">
    <property type="entry name" value="CELL SHAPE-DETERMINING PROTEIN MREC"/>
    <property type="match status" value="1"/>
</dbReference>
<keyword evidence="5" id="KW-1133">Transmembrane helix</keyword>
<sequence length="291" mass="32178">MSLKSHNSQRALVLVAVALLVSSMLPPSIAGKVTYVPQTMLSMALTPITAIFHGLSLSVRPQKKLDVPNISSFDQLQAEYSEATFYIRRLEIENQQLRMENQLLRNAPSSNQGAEGITLVKARTTSTSNDKINPSITISKGQNQGLSAGNVAIYAGNLIGVIHQISPLTAEVRLINSQSVQLPVIVSSHNESDAARLSKEYLLERNPDDNYQTFYASIEVEAPVQIGDWAHLSDQRNIYWPSEAKGAIVGQVIEIIPDPNKPFLLNRMIIQPRIELSRLREVDIVIPQQGY</sequence>
<comment type="similarity">
    <text evidence="1">Belongs to the MreC family.</text>
</comment>
<evidence type="ECO:0000256" key="4">
    <source>
        <dbReference type="ARBA" id="ARBA00032089"/>
    </source>
</evidence>
<proteinExistence type="inferred from homology"/>
<accession>A0A517YSU2</accession>
<dbReference type="InterPro" id="IPR042177">
    <property type="entry name" value="Cell/Rod_1"/>
</dbReference>
<dbReference type="Pfam" id="PF04085">
    <property type="entry name" value="MreC"/>
    <property type="match status" value="1"/>
</dbReference>
<protein>
    <recommendedName>
        <fullName evidence="2">Cell shape-determining protein MreC</fullName>
    </recommendedName>
    <alternativeName>
        <fullName evidence="4">Cell shape protein MreC</fullName>
    </alternativeName>
</protein>
<organism evidence="7 8">
    <name type="scientific">Poriferisphaera corsica</name>
    <dbReference type="NCBI Taxonomy" id="2528020"/>
    <lineage>
        <taxon>Bacteria</taxon>
        <taxon>Pseudomonadati</taxon>
        <taxon>Planctomycetota</taxon>
        <taxon>Phycisphaerae</taxon>
        <taxon>Phycisphaerales</taxon>
        <taxon>Phycisphaeraceae</taxon>
        <taxon>Poriferisphaera</taxon>
    </lineage>
</organism>
<reference evidence="7 8" key="1">
    <citation type="submission" date="2019-02" db="EMBL/GenBank/DDBJ databases">
        <title>Deep-cultivation of Planctomycetes and their phenomic and genomic characterization uncovers novel biology.</title>
        <authorList>
            <person name="Wiegand S."/>
            <person name="Jogler M."/>
            <person name="Boedeker C."/>
            <person name="Pinto D."/>
            <person name="Vollmers J."/>
            <person name="Rivas-Marin E."/>
            <person name="Kohn T."/>
            <person name="Peeters S.H."/>
            <person name="Heuer A."/>
            <person name="Rast P."/>
            <person name="Oberbeckmann S."/>
            <person name="Bunk B."/>
            <person name="Jeske O."/>
            <person name="Meyerdierks A."/>
            <person name="Storesund J.E."/>
            <person name="Kallscheuer N."/>
            <person name="Luecker S."/>
            <person name="Lage O.M."/>
            <person name="Pohl T."/>
            <person name="Merkel B.J."/>
            <person name="Hornburger P."/>
            <person name="Mueller R.-W."/>
            <person name="Bruemmer F."/>
            <person name="Labrenz M."/>
            <person name="Spormann A.M."/>
            <person name="Op den Camp H."/>
            <person name="Overmann J."/>
            <person name="Amann R."/>
            <person name="Jetten M.S.M."/>
            <person name="Mascher T."/>
            <person name="Medema M.H."/>
            <person name="Devos D.P."/>
            <person name="Kaster A.-K."/>
            <person name="Ovreas L."/>
            <person name="Rohde M."/>
            <person name="Galperin M.Y."/>
            <person name="Jogler C."/>
        </authorList>
    </citation>
    <scope>NUCLEOTIDE SEQUENCE [LARGE SCALE GENOMIC DNA]</scope>
    <source>
        <strain evidence="7 8">KS4</strain>
    </source>
</reference>
<evidence type="ECO:0000256" key="3">
    <source>
        <dbReference type="ARBA" id="ARBA00022960"/>
    </source>
</evidence>
<dbReference type="GO" id="GO:0005886">
    <property type="term" value="C:plasma membrane"/>
    <property type="evidence" value="ECO:0007669"/>
    <property type="project" value="TreeGrafter"/>
</dbReference>
<keyword evidence="3" id="KW-0133">Cell shape</keyword>
<evidence type="ECO:0000256" key="1">
    <source>
        <dbReference type="ARBA" id="ARBA00009369"/>
    </source>
</evidence>
<keyword evidence="5" id="KW-0812">Transmembrane</keyword>
<dbReference type="GO" id="GO:0008360">
    <property type="term" value="P:regulation of cell shape"/>
    <property type="evidence" value="ECO:0007669"/>
    <property type="project" value="UniProtKB-KW"/>
</dbReference>
<keyword evidence="5" id="KW-0472">Membrane</keyword>
<evidence type="ECO:0000313" key="7">
    <source>
        <dbReference type="EMBL" id="QDU33222.1"/>
    </source>
</evidence>
<evidence type="ECO:0000256" key="5">
    <source>
        <dbReference type="SAM" id="Phobius"/>
    </source>
</evidence>
<dbReference type="PANTHER" id="PTHR34138">
    <property type="entry name" value="CELL SHAPE-DETERMINING PROTEIN MREC"/>
    <property type="match status" value="1"/>
</dbReference>
<dbReference type="OrthoDB" id="9808025at2"/>
<feature type="transmembrane region" description="Helical" evidence="5">
    <location>
        <begin position="40"/>
        <end position="59"/>
    </location>
</feature>
<dbReference type="Gene3D" id="2.40.10.350">
    <property type="entry name" value="Rod shape-determining protein MreC, domain 2"/>
    <property type="match status" value="1"/>
</dbReference>
<evidence type="ECO:0000313" key="8">
    <source>
        <dbReference type="Proteomes" id="UP000317369"/>
    </source>
</evidence>
<feature type="domain" description="Rod shape-determining protein MreC beta-barrel core" evidence="6">
    <location>
        <begin position="127"/>
        <end position="285"/>
    </location>
</feature>
<dbReference type="InterPro" id="IPR042175">
    <property type="entry name" value="Cell/Rod_MreC_2"/>
</dbReference>
<dbReference type="Proteomes" id="UP000317369">
    <property type="component" value="Chromosome"/>
</dbReference>
<dbReference type="Gene3D" id="2.40.10.340">
    <property type="entry name" value="Rod shape-determining protein MreC, domain 1"/>
    <property type="match status" value="1"/>
</dbReference>
<evidence type="ECO:0000256" key="2">
    <source>
        <dbReference type="ARBA" id="ARBA00013855"/>
    </source>
</evidence>
<dbReference type="KEGG" id="pcor:KS4_12670"/>
<dbReference type="RefSeq" id="WP_145076000.1">
    <property type="nucleotide sequence ID" value="NZ_CP036425.1"/>
</dbReference>
<dbReference type="EMBL" id="CP036425">
    <property type="protein sequence ID" value="QDU33222.1"/>
    <property type="molecule type" value="Genomic_DNA"/>
</dbReference>
<dbReference type="InterPro" id="IPR055342">
    <property type="entry name" value="MreC_beta-barrel_core"/>
</dbReference>
<keyword evidence="8" id="KW-1185">Reference proteome</keyword>
<dbReference type="InterPro" id="IPR007221">
    <property type="entry name" value="MreC"/>
</dbReference>
<name>A0A517YSU2_9BACT</name>
<gene>
    <name evidence="7" type="primary">mreC</name>
    <name evidence="7" type="ORF">KS4_12670</name>
</gene>
<dbReference type="AlphaFoldDB" id="A0A517YSU2"/>
<evidence type="ECO:0000259" key="6">
    <source>
        <dbReference type="Pfam" id="PF04085"/>
    </source>
</evidence>